<evidence type="ECO:0000313" key="3">
    <source>
        <dbReference type="EMBL" id="CAB4565834.1"/>
    </source>
</evidence>
<evidence type="ECO:0000259" key="2">
    <source>
        <dbReference type="PROSITE" id="PS50883"/>
    </source>
</evidence>
<dbReference type="EMBL" id="CAEZTS010000004">
    <property type="protein sequence ID" value="CAB4565834.1"/>
    <property type="molecule type" value="Genomic_DNA"/>
</dbReference>
<gene>
    <name evidence="3" type="ORF">UFOPK1722_00082</name>
</gene>
<feature type="domain" description="Response regulatory" evidence="1">
    <location>
        <begin position="6"/>
        <end position="124"/>
    </location>
</feature>
<dbReference type="SMART" id="SM00448">
    <property type="entry name" value="REC"/>
    <property type="match status" value="1"/>
</dbReference>
<name>A0A6J6DRK0_9ZZZZ</name>
<dbReference type="InterPro" id="IPR001633">
    <property type="entry name" value="EAL_dom"/>
</dbReference>
<feature type="domain" description="EAL" evidence="2">
    <location>
        <begin position="135"/>
        <end position="388"/>
    </location>
</feature>
<dbReference type="InterPro" id="IPR050706">
    <property type="entry name" value="Cyclic-di-GMP_PDE-like"/>
</dbReference>
<sequence length="395" mass="42965">MADPARVLVIDDEEAICELIEAVAESAGFSARSASTPADIERAIEGRFDLVVLDLSLGEMDGIEVMSRLGSLHRGMPVILVSGADQSLLDTAGRIAEMHKLRVIGTFAKPFSLDVLRTAMSEWSQVSDQAHDPTGPKIMVGPDELLNPDFLHLVYQPKVSTVTGEVTGVEALVRWRHPTHGDVSPSVFVALIEEAGRTSELLDSVMAMAARDRLRYRALKSMPDVSVNISVLDLNDEELPRRAQRMLTEAAPAEAWTFEVTETAPITEAAPALSILTRLRLAGFRLAVDDFGTGSSNYERVLAAPFTELKIDRAMVGRLDIDAAEPDPMVRSGVEVGHSLGLHVVAEGVETPDQFRMVRDIGCDAAQGYLISAPVAPVQIDVALDEWRRKFDFLG</sequence>
<dbReference type="PANTHER" id="PTHR33121">
    <property type="entry name" value="CYCLIC DI-GMP PHOSPHODIESTERASE PDEF"/>
    <property type="match status" value="1"/>
</dbReference>
<dbReference type="InterPro" id="IPR035919">
    <property type="entry name" value="EAL_sf"/>
</dbReference>
<dbReference type="SUPFAM" id="SSF141868">
    <property type="entry name" value="EAL domain-like"/>
    <property type="match status" value="1"/>
</dbReference>
<dbReference type="InterPro" id="IPR001789">
    <property type="entry name" value="Sig_transdc_resp-reg_receiver"/>
</dbReference>
<dbReference type="PANTHER" id="PTHR33121:SF70">
    <property type="entry name" value="SIGNALING PROTEIN YKOW"/>
    <property type="match status" value="1"/>
</dbReference>
<dbReference type="PROSITE" id="PS50883">
    <property type="entry name" value="EAL"/>
    <property type="match status" value="1"/>
</dbReference>
<organism evidence="3">
    <name type="scientific">freshwater metagenome</name>
    <dbReference type="NCBI Taxonomy" id="449393"/>
    <lineage>
        <taxon>unclassified sequences</taxon>
        <taxon>metagenomes</taxon>
        <taxon>ecological metagenomes</taxon>
    </lineage>
</organism>
<dbReference type="SMART" id="SM00052">
    <property type="entry name" value="EAL"/>
    <property type="match status" value="1"/>
</dbReference>
<dbReference type="InterPro" id="IPR011006">
    <property type="entry name" value="CheY-like_superfamily"/>
</dbReference>
<dbReference type="SUPFAM" id="SSF52172">
    <property type="entry name" value="CheY-like"/>
    <property type="match status" value="1"/>
</dbReference>
<dbReference type="AlphaFoldDB" id="A0A6J6DRK0"/>
<protein>
    <submittedName>
        <fullName evidence="3">Unannotated protein</fullName>
    </submittedName>
</protein>
<dbReference type="GO" id="GO:0000160">
    <property type="term" value="P:phosphorelay signal transduction system"/>
    <property type="evidence" value="ECO:0007669"/>
    <property type="project" value="InterPro"/>
</dbReference>
<dbReference type="Gene3D" id="3.20.20.450">
    <property type="entry name" value="EAL domain"/>
    <property type="match status" value="1"/>
</dbReference>
<proteinExistence type="predicted"/>
<dbReference type="GO" id="GO:0071111">
    <property type="term" value="F:cyclic-guanylate-specific phosphodiesterase activity"/>
    <property type="evidence" value="ECO:0007669"/>
    <property type="project" value="InterPro"/>
</dbReference>
<dbReference type="Pfam" id="PF00563">
    <property type="entry name" value="EAL"/>
    <property type="match status" value="1"/>
</dbReference>
<dbReference type="PROSITE" id="PS50110">
    <property type="entry name" value="RESPONSE_REGULATORY"/>
    <property type="match status" value="1"/>
</dbReference>
<accession>A0A6J6DRK0</accession>
<dbReference type="CDD" id="cd01948">
    <property type="entry name" value="EAL"/>
    <property type="match status" value="1"/>
</dbReference>
<dbReference type="Pfam" id="PF00072">
    <property type="entry name" value="Response_reg"/>
    <property type="match status" value="1"/>
</dbReference>
<reference evidence="3" key="1">
    <citation type="submission" date="2020-05" db="EMBL/GenBank/DDBJ databases">
        <authorList>
            <person name="Chiriac C."/>
            <person name="Salcher M."/>
            <person name="Ghai R."/>
            <person name="Kavagutti S V."/>
        </authorList>
    </citation>
    <scope>NUCLEOTIDE SEQUENCE</scope>
</reference>
<dbReference type="Gene3D" id="3.40.50.2300">
    <property type="match status" value="1"/>
</dbReference>
<evidence type="ECO:0000259" key="1">
    <source>
        <dbReference type="PROSITE" id="PS50110"/>
    </source>
</evidence>